<sequence>MSEILHSKSRTSRDARWWLLLIAVAVIVLDRITKIVVATHIESGTGIIVIPKVFRITHVLNTGAAFSMFADSASPMAVRLGLVVFSLLVTLGITFLLWRYGKTWSAASVGFALILGGAIGNLYDRAVLHYVVDFLEVHIGTYHWPDFNVADSAICVGAVLLLAEMIWPQEETASSASEGEVRGA</sequence>
<keyword evidence="6 9" id="KW-0378">Hydrolase</keyword>
<keyword evidence="4 9" id="KW-0812">Transmembrane</keyword>
<comment type="similarity">
    <text evidence="1 9 11">Belongs to the peptidase A8 family.</text>
</comment>
<dbReference type="EC" id="3.4.23.36" evidence="9"/>
<evidence type="ECO:0000313" key="12">
    <source>
        <dbReference type="EMBL" id="SDF13467.1"/>
    </source>
</evidence>
<evidence type="ECO:0000256" key="6">
    <source>
        <dbReference type="ARBA" id="ARBA00022801"/>
    </source>
</evidence>
<dbReference type="Pfam" id="PF01252">
    <property type="entry name" value="Peptidase_A8"/>
    <property type="match status" value="1"/>
</dbReference>
<protein>
    <recommendedName>
        <fullName evidence="9">Lipoprotein signal peptidase</fullName>
        <ecNumber evidence="9">3.4.23.36</ecNumber>
    </recommendedName>
    <alternativeName>
        <fullName evidence="9">Prolipoprotein signal peptidase</fullName>
    </alternativeName>
    <alternativeName>
        <fullName evidence="9">Signal peptidase II</fullName>
        <shortName evidence="9">SPase II</shortName>
    </alternativeName>
</protein>
<evidence type="ECO:0000256" key="11">
    <source>
        <dbReference type="RuleBase" id="RU004181"/>
    </source>
</evidence>
<feature type="transmembrane region" description="Helical" evidence="9">
    <location>
        <begin position="104"/>
        <end position="123"/>
    </location>
</feature>
<keyword evidence="13" id="KW-1185">Reference proteome</keyword>
<keyword evidence="2 9" id="KW-1003">Cell membrane</keyword>
<evidence type="ECO:0000256" key="1">
    <source>
        <dbReference type="ARBA" id="ARBA00006139"/>
    </source>
</evidence>
<keyword evidence="8 9" id="KW-0472">Membrane</keyword>
<evidence type="ECO:0000313" key="13">
    <source>
        <dbReference type="Proteomes" id="UP000182427"/>
    </source>
</evidence>
<feature type="transmembrane region" description="Helical" evidence="9">
    <location>
        <begin position="77"/>
        <end position="98"/>
    </location>
</feature>
<comment type="subcellular location">
    <subcellularLocation>
        <location evidence="9">Cell membrane</location>
        <topology evidence="9">Multi-pass membrane protein</topology>
    </subcellularLocation>
</comment>
<feature type="active site" evidence="9">
    <location>
        <position position="133"/>
    </location>
</feature>
<accession>A0A1G7IL58</accession>
<dbReference type="NCBIfam" id="TIGR00077">
    <property type="entry name" value="lspA"/>
    <property type="match status" value="1"/>
</dbReference>
<proteinExistence type="inferred from homology"/>
<evidence type="ECO:0000256" key="9">
    <source>
        <dbReference type="HAMAP-Rule" id="MF_00161"/>
    </source>
</evidence>
<comment type="caution">
    <text evidence="9">Lacks conserved residue(s) required for the propagation of feature annotation.</text>
</comment>
<dbReference type="PRINTS" id="PR00781">
    <property type="entry name" value="LIPOSIGPTASE"/>
</dbReference>
<evidence type="ECO:0000256" key="10">
    <source>
        <dbReference type="RuleBase" id="RU000594"/>
    </source>
</evidence>
<comment type="catalytic activity">
    <reaction evidence="9 10">
        <text>Release of signal peptides from bacterial membrane prolipoproteins. Hydrolyzes -Xaa-Yaa-Zaa-|-(S,diacylglyceryl)Cys-, in which Xaa is hydrophobic (preferably Leu), and Yaa (Ala or Ser) and Zaa (Gly or Ala) have small, neutral side chains.</text>
        <dbReference type="EC" id="3.4.23.36"/>
    </reaction>
</comment>
<dbReference type="PANTHER" id="PTHR33695:SF1">
    <property type="entry name" value="LIPOPROTEIN SIGNAL PEPTIDASE"/>
    <property type="match status" value="1"/>
</dbReference>
<comment type="pathway">
    <text evidence="9">Protein modification; lipoprotein biosynthesis (signal peptide cleavage).</text>
</comment>
<keyword evidence="7 9" id="KW-1133">Transmembrane helix</keyword>
<dbReference type="HAMAP" id="MF_00161">
    <property type="entry name" value="LspA"/>
    <property type="match status" value="1"/>
</dbReference>
<dbReference type="AlphaFoldDB" id="A0A1G7IL58"/>
<dbReference type="UniPathway" id="UPA00665"/>
<evidence type="ECO:0000256" key="4">
    <source>
        <dbReference type="ARBA" id="ARBA00022692"/>
    </source>
</evidence>
<dbReference type="GO" id="GO:0004190">
    <property type="term" value="F:aspartic-type endopeptidase activity"/>
    <property type="evidence" value="ECO:0007669"/>
    <property type="project" value="UniProtKB-UniRule"/>
</dbReference>
<keyword evidence="3 9" id="KW-0645">Protease</keyword>
<evidence type="ECO:0000256" key="5">
    <source>
        <dbReference type="ARBA" id="ARBA00022750"/>
    </source>
</evidence>
<evidence type="ECO:0000256" key="7">
    <source>
        <dbReference type="ARBA" id="ARBA00022989"/>
    </source>
</evidence>
<dbReference type="GO" id="GO:0006508">
    <property type="term" value="P:proteolysis"/>
    <property type="evidence" value="ECO:0007669"/>
    <property type="project" value="UniProtKB-KW"/>
</dbReference>
<keyword evidence="5 9" id="KW-0064">Aspartyl protease</keyword>
<evidence type="ECO:0000256" key="3">
    <source>
        <dbReference type="ARBA" id="ARBA00022670"/>
    </source>
</evidence>
<dbReference type="PROSITE" id="PS00855">
    <property type="entry name" value="SPASE_II"/>
    <property type="match status" value="1"/>
</dbReference>
<evidence type="ECO:0000256" key="2">
    <source>
        <dbReference type="ARBA" id="ARBA00022475"/>
    </source>
</evidence>
<dbReference type="InterPro" id="IPR001872">
    <property type="entry name" value="Peptidase_A8"/>
</dbReference>
<dbReference type="EMBL" id="LT629690">
    <property type="protein sequence ID" value="SDF13467.1"/>
    <property type="molecule type" value="Genomic_DNA"/>
</dbReference>
<dbReference type="OrthoDB" id="9810259at2"/>
<name>A0A1G7IL58_9BACT</name>
<gene>
    <name evidence="9" type="primary">lspA</name>
    <name evidence="12" type="ORF">SAMN05444167_1492</name>
</gene>
<evidence type="ECO:0000256" key="8">
    <source>
        <dbReference type="ARBA" id="ARBA00023136"/>
    </source>
</evidence>
<feature type="active site" evidence="9">
    <location>
        <position position="151"/>
    </location>
</feature>
<feature type="transmembrane region" description="Helical" evidence="9">
    <location>
        <begin position="15"/>
        <end position="33"/>
    </location>
</feature>
<dbReference type="GO" id="GO:0005886">
    <property type="term" value="C:plasma membrane"/>
    <property type="evidence" value="ECO:0007669"/>
    <property type="project" value="UniProtKB-SubCell"/>
</dbReference>
<reference evidence="12 13" key="1">
    <citation type="submission" date="2016-10" db="EMBL/GenBank/DDBJ databases">
        <authorList>
            <person name="de Groot N.N."/>
        </authorList>
    </citation>
    <scope>NUCLEOTIDE SEQUENCE [LARGE SCALE GENOMIC DNA]</scope>
    <source>
        <strain evidence="12 13">GAS232</strain>
    </source>
</reference>
<dbReference type="RefSeq" id="WP_083344576.1">
    <property type="nucleotide sequence ID" value="NZ_LT629690.1"/>
</dbReference>
<dbReference type="PANTHER" id="PTHR33695">
    <property type="entry name" value="LIPOPROTEIN SIGNAL PEPTIDASE"/>
    <property type="match status" value="1"/>
</dbReference>
<dbReference type="Proteomes" id="UP000182427">
    <property type="component" value="Chromosome I"/>
</dbReference>
<comment type="function">
    <text evidence="9 10">This protein specifically catalyzes the removal of signal peptides from prolipoproteins.</text>
</comment>
<organism evidence="12 13">
    <name type="scientific">Terriglobus roseus</name>
    <dbReference type="NCBI Taxonomy" id="392734"/>
    <lineage>
        <taxon>Bacteria</taxon>
        <taxon>Pseudomonadati</taxon>
        <taxon>Acidobacteriota</taxon>
        <taxon>Terriglobia</taxon>
        <taxon>Terriglobales</taxon>
        <taxon>Acidobacteriaceae</taxon>
        <taxon>Terriglobus</taxon>
    </lineage>
</organism>